<dbReference type="Pfam" id="PF00188">
    <property type="entry name" value="CAP"/>
    <property type="match status" value="1"/>
</dbReference>
<evidence type="ECO:0000259" key="2">
    <source>
        <dbReference type="Pfam" id="PF00188"/>
    </source>
</evidence>
<protein>
    <recommendedName>
        <fullName evidence="2">SCP domain-containing protein</fullName>
    </recommendedName>
</protein>
<evidence type="ECO:0000313" key="3">
    <source>
        <dbReference type="EMBL" id="KJH71222.1"/>
    </source>
</evidence>
<feature type="region of interest" description="Disordered" evidence="1">
    <location>
        <begin position="37"/>
        <end position="68"/>
    </location>
</feature>
<gene>
    <name evidence="3" type="ORF">UH38_13075</name>
</gene>
<dbReference type="Gene3D" id="3.40.33.10">
    <property type="entry name" value="CAP"/>
    <property type="match status" value="1"/>
</dbReference>
<dbReference type="InterPro" id="IPR035940">
    <property type="entry name" value="CAP_sf"/>
</dbReference>
<name>A0A0D8ZSB6_9CYAN</name>
<proteinExistence type="predicted"/>
<dbReference type="InterPro" id="IPR014044">
    <property type="entry name" value="CAP_dom"/>
</dbReference>
<dbReference type="SUPFAM" id="SSF55797">
    <property type="entry name" value="PR-1-like"/>
    <property type="match status" value="1"/>
</dbReference>
<reference evidence="3 4" key="1">
    <citation type="submission" date="2015-02" db="EMBL/GenBank/DDBJ databases">
        <title>Draft genome of a novel marine cyanobacterium (Chroococcales) isolated from South Atlantic Ocean.</title>
        <authorList>
            <person name="Rigonato J."/>
            <person name="Alvarenga D.O."/>
            <person name="Branco L.H."/>
            <person name="Varani A.M."/>
            <person name="Brandini F.P."/>
            <person name="Fiore M.F."/>
        </authorList>
    </citation>
    <scope>NUCLEOTIDE SEQUENCE [LARGE SCALE GENOMIC DNA]</scope>
    <source>
        <strain evidence="3 4">CENA595</strain>
    </source>
</reference>
<evidence type="ECO:0000313" key="4">
    <source>
        <dbReference type="Proteomes" id="UP000032452"/>
    </source>
</evidence>
<accession>A0A0D8ZSB6</accession>
<dbReference type="RefSeq" id="WP_045055112.1">
    <property type="nucleotide sequence ID" value="NZ_CAWMDP010000056.1"/>
</dbReference>
<dbReference type="OrthoDB" id="68195at2"/>
<dbReference type="EMBL" id="JYON01000013">
    <property type="protein sequence ID" value="KJH71222.1"/>
    <property type="molecule type" value="Genomic_DNA"/>
</dbReference>
<dbReference type="STRING" id="1618023.UH38_13075"/>
<organism evidence="3 4">
    <name type="scientific">Aliterella atlantica CENA595</name>
    <dbReference type="NCBI Taxonomy" id="1618023"/>
    <lineage>
        <taxon>Bacteria</taxon>
        <taxon>Bacillati</taxon>
        <taxon>Cyanobacteriota</taxon>
        <taxon>Cyanophyceae</taxon>
        <taxon>Chroococcidiopsidales</taxon>
        <taxon>Aliterellaceae</taxon>
        <taxon>Aliterella</taxon>
    </lineage>
</organism>
<sequence>MKNLFNLVALGVTCLSLFTSRYVSHRLNDTSSRINDFSQQTSQLQNPVDSVSNISSDTESPQSLNSMEQSVYEQINRHREAKGLPPLLLDDWLSQQARKHSQAMARGDISLDREVLQQVNQKIINTGPYQCAGTAVGMNLGYANPAQTNVDYWLRDVYGDNPTTI</sequence>
<keyword evidence="4" id="KW-1185">Reference proteome</keyword>
<comment type="caution">
    <text evidence="3">The sequence shown here is derived from an EMBL/GenBank/DDBJ whole genome shotgun (WGS) entry which is preliminary data.</text>
</comment>
<dbReference type="AlphaFoldDB" id="A0A0D8ZSB6"/>
<feature type="domain" description="SCP" evidence="2">
    <location>
        <begin position="73"/>
        <end position="158"/>
    </location>
</feature>
<dbReference type="Proteomes" id="UP000032452">
    <property type="component" value="Unassembled WGS sequence"/>
</dbReference>
<evidence type="ECO:0000256" key="1">
    <source>
        <dbReference type="SAM" id="MobiDB-lite"/>
    </source>
</evidence>